<gene>
    <name evidence="1" type="ORF">LWI28_024430</name>
</gene>
<proteinExistence type="predicted"/>
<dbReference type="AlphaFoldDB" id="A0AAD5J6M2"/>
<dbReference type="Proteomes" id="UP001064489">
    <property type="component" value="Chromosome 3"/>
</dbReference>
<organism evidence="1 2">
    <name type="scientific">Acer negundo</name>
    <name type="common">Box elder</name>
    <dbReference type="NCBI Taxonomy" id="4023"/>
    <lineage>
        <taxon>Eukaryota</taxon>
        <taxon>Viridiplantae</taxon>
        <taxon>Streptophyta</taxon>
        <taxon>Embryophyta</taxon>
        <taxon>Tracheophyta</taxon>
        <taxon>Spermatophyta</taxon>
        <taxon>Magnoliopsida</taxon>
        <taxon>eudicotyledons</taxon>
        <taxon>Gunneridae</taxon>
        <taxon>Pentapetalae</taxon>
        <taxon>rosids</taxon>
        <taxon>malvids</taxon>
        <taxon>Sapindales</taxon>
        <taxon>Sapindaceae</taxon>
        <taxon>Hippocastanoideae</taxon>
        <taxon>Acereae</taxon>
        <taxon>Acer</taxon>
    </lineage>
</organism>
<sequence>MSPHRHVVMLKCNKDDKIDDLKKLVAAQTKTTELSQGLRFTFGGRERIEWLTEDPKLEKCRERCVVWCTGVRKTLMSR</sequence>
<reference evidence="1" key="1">
    <citation type="journal article" date="2022" name="Plant J.">
        <title>Strategies of tolerance reflected in two North American maple genomes.</title>
        <authorList>
            <person name="McEvoy S.L."/>
            <person name="Sezen U.U."/>
            <person name="Trouern-Trend A."/>
            <person name="McMahon S.M."/>
            <person name="Schaberg P.G."/>
            <person name="Yang J."/>
            <person name="Wegrzyn J.L."/>
            <person name="Swenson N.G."/>
        </authorList>
    </citation>
    <scope>NUCLEOTIDE SEQUENCE</scope>
    <source>
        <strain evidence="1">91603</strain>
    </source>
</reference>
<accession>A0AAD5J6M2</accession>
<name>A0AAD5J6M2_ACENE</name>
<evidence type="ECO:0000313" key="1">
    <source>
        <dbReference type="EMBL" id="KAI9187105.1"/>
    </source>
</evidence>
<keyword evidence="2" id="KW-1185">Reference proteome</keyword>
<comment type="caution">
    <text evidence="1">The sequence shown here is derived from an EMBL/GenBank/DDBJ whole genome shotgun (WGS) entry which is preliminary data.</text>
</comment>
<protein>
    <submittedName>
        <fullName evidence="1">Uncharacterized protein</fullName>
    </submittedName>
</protein>
<evidence type="ECO:0000313" key="2">
    <source>
        <dbReference type="Proteomes" id="UP001064489"/>
    </source>
</evidence>
<dbReference type="EMBL" id="JAJSOW010000100">
    <property type="protein sequence ID" value="KAI9187105.1"/>
    <property type="molecule type" value="Genomic_DNA"/>
</dbReference>
<reference evidence="1" key="2">
    <citation type="submission" date="2023-02" db="EMBL/GenBank/DDBJ databases">
        <authorList>
            <person name="Swenson N.G."/>
            <person name="Wegrzyn J.L."/>
            <person name="Mcevoy S.L."/>
        </authorList>
    </citation>
    <scope>NUCLEOTIDE SEQUENCE</scope>
    <source>
        <strain evidence="1">91603</strain>
        <tissue evidence="1">Leaf</tissue>
    </source>
</reference>